<dbReference type="PANTHER" id="PTHR34219">
    <property type="entry name" value="IRON-REGULATED INNER MEMBRANE PROTEIN-RELATED"/>
    <property type="match status" value="1"/>
</dbReference>
<proteinExistence type="predicted"/>
<evidence type="ECO:0000313" key="3">
    <source>
        <dbReference type="Proteomes" id="UP000092713"/>
    </source>
</evidence>
<dbReference type="PANTHER" id="PTHR34219:SF6">
    <property type="entry name" value="BLR3280 PROTEIN"/>
    <property type="match status" value="1"/>
</dbReference>
<feature type="transmembrane region" description="Helical" evidence="1">
    <location>
        <begin position="12"/>
        <end position="39"/>
    </location>
</feature>
<dbReference type="RefSeq" id="WP_065308432.1">
    <property type="nucleotide sequence ID" value="NZ_LOCQ01000056.1"/>
</dbReference>
<protein>
    <submittedName>
        <fullName evidence="2">PepSY-associated TM region</fullName>
    </submittedName>
</protein>
<dbReference type="InterPro" id="IPR005625">
    <property type="entry name" value="PepSY-ass_TM"/>
</dbReference>
<accession>A0A1A7BYJ3</accession>
<reference evidence="2 3" key="1">
    <citation type="submission" date="2016-04" db="EMBL/GenBank/DDBJ databases">
        <title>Draft genome sequence of Janthinobacterium psychrotolerans sp. nov., isolated from freshwater sediments in Denmark.</title>
        <authorList>
            <person name="Gong X."/>
            <person name="Skrivergaard S."/>
            <person name="Korsgaard B.S."/>
            <person name="Schreiber L."/>
            <person name="Marshall I.P."/>
            <person name="Finster K."/>
            <person name="Schramm A."/>
        </authorList>
    </citation>
    <scope>NUCLEOTIDE SEQUENCE [LARGE SCALE GENOMIC DNA]</scope>
    <source>
        <strain evidence="2 3">S3-2</strain>
    </source>
</reference>
<feature type="transmembrane region" description="Helical" evidence="1">
    <location>
        <begin position="466"/>
        <end position="486"/>
    </location>
</feature>
<feature type="transmembrane region" description="Helical" evidence="1">
    <location>
        <begin position="252"/>
        <end position="273"/>
    </location>
</feature>
<organism evidence="2 3">
    <name type="scientific">Janthinobacterium psychrotolerans</name>
    <dbReference type="NCBI Taxonomy" id="1747903"/>
    <lineage>
        <taxon>Bacteria</taxon>
        <taxon>Pseudomonadati</taxon>
        <taxon>Pseudomonadota</taxon>
        <taxon>Betaproteobacteria</taxon>
        <taxon>Burkholderiales</taxon>
        <taxon>Oxalobacteraceae</taxon>
        <taxon>Janthinobacterium</taxon>
    </lineage>
</organism>
<dbReference type="Proteomes" id="UP000092713">
    <property type="component" value="Unassembled WGS sequence"/>
</dbReference>
<dbReference type="EMBL" id="LOCQ01000056">
    <property type="protein sequence ID" value="OBV38701.1"/>
    <property type="molecule type" value="Genomic_DNA"/>
</dbReference>
<dbReference type="AlphaFoldDB" id="A0A1A7BYJ3"/>
<gene>
    <name evidence="2" type="ORF">ASR47_100717</name>
</gene>
<feature type="transmembrane region" description="Helical" evidence="1">
    <location>
        <begin position="204"/>
        <end position="231"/>
    </location>
</feature>
<dbReference type="PATRIC" id="fig|1747903.4.peg.2258"/>
<evidence type="ECO:0000256" key="1">
    <source>
        <dbReference type="SAM" id="Phobius"/>
    </source>
</evidence>
<sequence>MMSTLKRLLYQLHRWTGVAACVLMLLWFISGMVMLFVGYPKLTPWERLAALPPLPLAGCCQPLAQVAMPVDAREIVLTTVAGRPGWKVRDGGARWRLVDAVTGKLLQPASRDTALASARAFVPGAGAHYLGLLQEDRWTHSRSLDAHRPLHQVQLMDAAQTMLYLSSATGEVVLDAPRDQRLWNFVGAWLHWVYPLRNHSTDPVWNWIIIISSAVATLTALTGTVAGIWRWRFAGRYKSGARTPYRESWMRWHHVTGLLFAGFVFAWIFSGLISMNPFHIFDPQGRRPDLAAWQGGTPAARQLDLAPQLALSLLAAQGFRAVELEWRVLNKQPYLLARDGAARTRLIMRQDGQLVVREQWTQAQLLHAASKLLPGIKASSAWLGSYDSYYYGREPEAMMGAVERRLPVLQLRFDDPQANWVYLDPYTGTVALGVDRRQRVSRWLFSFLHSWDLPPLLRSGPWRESVLILLSLGGLALSATGMVIGWRRLRGKWRAVTSGVSRYN</sequence>
<keyword evidence="3" id="KW-1185">Reference proteome</keyword>
<keyword evidence="1" id="KW-0812">Transmembrane</keyword>
<keyword evidence="1" id="KW-0472">Membrane</keyword>
<dbReference type="Pfam" id="PF03929">
    <property type="entry name" value="PepSY_TM"/>
    <property type="match status" value="1"/>
</dbReference>
<name>A0A1A7BYJ3_9BURK</name>
<dbReference type="OrthoDB" id="9760788at2"/>
<evidence type="ECO:0000313" key="2">
    <source>
        <dbReference type="EMBL" id="OBV38701.1"/>
    </source>
</evidence>
<comment type="caution">
    <text evidence="2">The sequence shown here is derived from an EMBL/GenBank/DDBJ whole genome shotgun (WGS) entry which is preliminary data.</text>
</comment>
<dbReference type="STRING" id="1747903.ASR47_100717"/>
<keyword evidence="1" id="KW-1133">Transmembrane helix</keyword>